<keyword evidence="1" id="KW-0812">Transmembrane</keyword>
<keyword evidence="3" id="KW-1185">Reference proteome</keyword>
<dbReference type="OrthoDB" id="2371287at2759"/>
<accession>A0A8H3WZS3</accession>
<evidence type="ECO:0000313" key="3">
    <source>
        <dbReference type="Proteomes" id="UP000439903"/>
    </source>
</evidence>
<protein>
    <submittedName>
        <fullName evidence="2">Uncharacterized protein</fullName>
    </submittedName>
</protein>
<gene>
    <name evidence="2" type="ORF">F8M41_011001</name>
</gene>
<name>A0A8H3WZS3_GIGMA</name>
<keyword evidence="1" id="KW-0472">Membrane</keyword>
<sequence>MTSKFSGTCYCFTCLFIFILATIVSSIVLYVINKADSISATNVSNIPYQYNLRLKRPTQINKRYDYIIETIPANTSDPSLPLNSTQLVKLAELISRSLKLDTPVIGKFEHWISFGWGPPVIISFTNSTPTSDDPLEMKLCEYKLTWTILLNGHISRKCQKKGEKDYVQVSYVKGESIFATSFFGFKFYSPDQSSNFGHIDGIHLFDMNARAIYVEQNAPFPPIIPALFAAYFDFIESS</sequence>
<reference evidence="2 3" key="1">
    <citation type="journal article" date="2019" name="Environ. Microbiol.">
        <title>At the nexus of three kingdoms: the genome of the mycorrhizal fungus Gigaspora margarita provides insights into plant, endobacterial and fungal interactions.</title>
        <authorList>
            <person name="Venice F."/>
            <person name="Ghignone S."/>
            <person name="Salvioli di Fossalunga A."/>
            <person name="Amselem J."/>
            <person name="Novero M."/>
            <person name="Xianan X."/>
            <person name="Sedzielewska Toro K."/>
            <person name="Morin E."/>
            <person name="Lipzen A."/>
            <person name="Grigoriev I.V."/>
            <person name="Henrissat B."/>
            <person name="Martin F.M."/>
            <person name="Bonfante P."/>
        </authorList>
    </citation>
    <scope>NUCLEOTIDE SEQUENCE [LARGE SCALE GENOMIC DNA]</scope>
    <source>
        <strain evidence="2 3">BEG34</strain>
    </source>
</reference>
<dbReference type="AlphaFoldDB" id="A0A8H3WZS3"/>
<dbReference type="EMBL" id="WTPW01002267">
    <property type="protein sequence ID" value="KAF0388612.1"/>
    <property type="molecule type" value="Genomic_DNA"/>
</dbReference>
<evidence type="ECO:0000313" key="2">
    <source>
        <dbReference type="EMBL" id="KAF0388612.1"/>
    </source>
</evidence>
<feature type="transmembrane region" description="Helical" evidence="1">
    <location>
        <begin position="7"/>
        <end position="32"/>
    </location>
</feature>
<evidence type="ECO:0000256" key="1">
    <source>
        <dbReference type="SAM" id="Phobius"/>
    </source>
</evidence>
<comment type="caution">
    <text evidence="2">The sequence shown here is derived from an EMBL/GenBank/DDBJ whole genome shotgun (WGS) entry which is preliminary data.</text>
</comment>
<keyword evidence="1" id="KW-1133">Transmembrane helix</keyword>
<dbReference type="Proteomes" id="UP000439903">
    <property type="component" value="Unassembled WGS sequence"/>
</dbReference>
<organism evidence="2 3">
    <name type="scientific">Gigaspora margarita</name>
    <dbReference type="NCBI Taxonomy" id="4874"/>
    <lineage>
        <taxon>Eukaryota</taxon>
        <taxon>Fungi</taxon>
        <taxon>Fungi incertae sedis</taxon>
        <taxon>Mucoromycota</taxon>
        <taxon>Glomeromycotina</taxon>
        <taxon>Glomeromycetes</taxon>
        <taxon>Diversisporales</taxon>
        <taxon>Gigasporaceae</taxon>
        <taxon>Gigaspora</taxon>
    </lineage>
</organism>
<proteinExistence type="predicted"/>